<dbReference type="Proteomes" id="UP001139451">
    <property type="component" value="Unassembled WGS sequence"/>
</dbReference>
<dbReference type="EC" id="6.2.1.44" evidence="6"/>
<accession>A0A9X2HK75</accession>
<keyword evidence="2" id="KW-0436">Ligase</keyword>
<dbReference type="GO" id="GO:0006637">
    <property type="term" value="P:acyl-CoA metabolic process"/>
    <property type="evidence" value="ECO:0007669"/>
    <property type="project" value="TreeGrafter"/>
</dbReference>
<comment type="caution">
    <text evidence="9">The sequence shown here is derived from an EMBL/GenBank/DDBJ whole genome shotgun (WGS) entry which is preliminary data.</text>
</comment>
<dbReference type="Pfam" id="PF13193">
    <property type="entry name" value="AMP-binding_C"/>
    <property type="match status" value="1"/>
</dbReference>
<evidence type="ECO:0000313" key="10">
    <source>
        <dbReference type="Proteomes" id="UP001139451"/>
    </source>
</evidence>
<dbReference type="InterPro" id="IPR025110">
    <property type="entry name" value="AMP-bd_C"/>
</dbReference>
<keyword evidence="10" id="KW-1185">Reference proteome</keyword>
<dbReference type="Gene3D" id="3.30.300.30">
    <property type="match status" value="1"/>
</dbReference>
<keyword evidence="4" id="KW-0067">ATP-binding</keyword>
<feature type="domain" description="AMP-binding enzyme C-terminal" evidence="8">
    <location>
        <begin position="13"/>
        <end position="88"/>
    </location>
</feature>
<dbReference type="GO" id="GO:0006633">
    <property type="term" value="P:fatty acid biosynthetic process"/>
    <property type="evidence" value="ECO:0007669"/>
    <property type="project" value="TreeGrafter"/>
</dbReference>
<dbReference type="EMBL" id="JAMLDX010000009">
    <property type="protein sequence ID" value="MCP3731227.1"/>
    <property type="molecule type" value="Genomic_DNA"/>
</dbReference>
<name>A0A9X2HK75_9SPHN</name>
<keyword evidence="3" id="KW-0547">Nucleotide-binding</keyword>
<evidence type="ECO:0000259" key="8">
    <source>
        <dbReference type="Pfam" id="PF13193"/>
    </source>
</evidence>
<dbReference type="SUPFAM" id="SSF56801">
    <property type="entry name" value="Acetyl-CoA synthetase-like"/>
    <property type="match status" value="1"/>
</dbReference>
<dbReference type="GO" id="GO:0004321">
    <property type="term" value="F:fatty-acyl-CoA synthase activity"/>
    <property type="evidence" value="ECO:0007669"/>
    <property type="project" value="TreeGrafter"/>
</dbReference>
<evidence type="ECO:0000256" key="4">
    <source>
        <dbReference type="ARBA" id="ARBA00022840"/>
    </source>
</evidence>
<comment type="catalytic activity">
    <reaction evidence="5">
        <text>3-(methylsulfanyl)propanoate + ATP + CoA = 3-(methylsulfanyl)propanoyl-CoA + AMP + diphosphate</text>
        <dbReference type="Rhea" id="RHEA:43052"/>
        <dbReference type="ChEBI" id="CHEBI:30616"/>
        <dbReference type="ChEBI" id="CHEBI:33019"/>
        <dbReference type="ChEBI" id="CHEBI:49016"/>
        <dbReference type="ChEBI" id="CHEBI:57287"/>
        <dbReference type="ChEBI" id="CHEBI:82815"/>
        <dbReference type="ChEBI" id="CHEBI:456215"/>
        <dbReference type="EC" id="6.2.1.44"/>
    </reaction>
    <physiologicalReaction direction="left-to-right" evidence="5">
        <dbReference type="Rhea" id="RHEA:43053"/>
    </physiologicalReaction>
</comment>
<dbReference type="PANTHER" id="PTHR43605">
    <property type="entry name" value="ACYL-COENZYME A SYNTHETASE"/>
    <property type="match status" value="1"/>
</dbReference>
<evidence type="ECO:0000256" key="5">
    <source>
        <dbReference type="ARBA" id="ARBA00051915"/>
    </source>
</evidence>
<evidence type="ECO:0000256" key="1">
    <source>
        <dbReference type="ARBA" id="ARBA00006432"/>
    </source>
</evidence>
<dbReference type="GO" id="GO:0005524">
    <property type="term" value="F:ATP binding"/>
    <property type="evidence" value="ECO:0007669"/>
    <property type="project" value="UniProtKB-KW"/>
</dbReference>
<protein>
    <recommendedName>
        <fullName evidence="7">3-methylmercaptopropionyl-CoA ligase</fullName>
        <ecNumber evidence="6">6.2.1.44</ecNumber>
    </recommendedName>
</protein>
<proteinExistence type="inferred from homology"/>
<dbReference type="InterPro" id="IPR051087">
    <property type="entry name" value="Mitochondrial_ACSM"/>
</dbReference>
<sequence>MINASGFKVWPREVEECLYEHPAVREAAVVGAPDPYRGETVLAYVSCKPGAQVDEAALTAHCRAALAVYKCPRHIHIVDELPKTATGKIQRHALRNALRTGPNT</sequence>
<organism evidence="9 10">
    <name type="scientific">Sphingomonas tagetis</name>
    <dbReference type="NCBI Taxonomy" id="2949092"/>
    <lineage>
        <taxon>Bacteria</taxon>
        <taxon>Pseudomonadati</taxon>
        <taxon>Pseudomonadota</taxon>
        <taxon>Alphaproteobacteria</taxon>
        <taxon>Sphingomonadales</taxon>
        <taxon>Sphingomonadaceae</taxon>
        <taxon>Sphingomonas</taxon>
    </lineage>
</organism>
<dbReference type="InterPro" id="IPR045851">
    <property type="entry name" value="AMP-bd_C_sf"/>
</dbReference>
<dbReference type="GO" id="GO:0015645">
    <property type="term" value="F:fatty acid ligase activity"/>
    <property type="evidence" value="ECO:0007669"/>
    <property type="project" value="TreeGrafter"/>
</dbReference>
<dbReference type="FunFam" id="3.30.300.30:FF:000008">
    <property type="entry name" value="2,3-dihydroxybenzoate-AMP ligase"/>
    <property type="match status" value="1"/>
</dbReference>
<gene>
    <name evidence="9" type="ORF">M9978_12395</name>
</gene>
<evidence type="ECO:0000256" key="2">
    <source>
        <dbReference type="ARBA" id="ARBA00022598"/>
    </source>
</evidence>
<comment type="similarity">
    <text evidence="1">Belongs to the ATP-dependent AMP-binding enzyme family.</text>
</comment>
<dbReference type="AlphaFoldDB" id="A0A9X2HK75"/>
<evidence type="ECO:0000313" key="9">
    <source>
        <dbReference type="EMBL" id="MCP3731227.1"/>
    </source>
</evidence>
<evidence type="ECO:0000256" key="6">
    <source>
        <dbReference type="ARBA" id="ARBA00066616"/>
    </source>
</evidence>
<dbReference type="PANTHER" id="PTHR43605:SF10">
    <property type="entry name" value="ACYL-COA SYNTHETASE MEDIUM CHAIN FAMILY MEMBER 3"/>
    <property type="match status" value="1"/>
</dbReference>
<evidence type="ECO:0000256" key="7">
    <source>
        <dbReference type="ARBA" id="ARBA00067668"/>
    </source>
</evidence>
<evidence type="ECO:0000256" key="3">
    <source>
        <dbReference type="ARBA" id="ARBA00022741"/>
    </source>
</evidence>
<reference evidence="9" key="1">
    <citation type="submission" date="2022-05" db="EMBL/GenBank/DDBJ databases">
        <title>Sphingomonas sp. strain MG17 Genome sequencing and assembly.</title>
        <authorList>
            <person name="Kim I."/>
        </authorList>
    </citation>
    <scope>NUCLEOTIDE SEQUENCE</scope>
    <source>
        <strain evidence="9">MG17</strain>
    </source>
</reference>